<dbReference type="SMART" id="SM00490">
    <property type="entry name" value="HELICc"/>
    <property type="match status" value="1"/>
</dbReference>
<evidence type="ECO:0000256" key="1">
    <source>
        <dbReference type="ARBA" id="ARBA00005446"/>
    </source>
</evidence>
<organism evidence="5 6">
    <name type="scientific">Rachicladosporium monterosium</name>
    <dbReference type="NCBI Taxonomy" id="1507873"/>
    <lineage>
        <taxon>Eukaryota</taxon>
        <taxon>Fungi</taxon>
        <taxon>Dikarya</taxon>
        <taxon>Ascomycota</taxon>
        <taxon>Pezizomycotina</taxon>
        <taxon>Dothideomycetes</taxon>
        <taxon>Dothideomycetidae</taxon>
        <taxon>Cladosporiales</taxon>
        <taxon>Cladosporiaceae</taxon>
        <taxon>Rachicladosporium</taxon>
    </lineage>
</organism>
<dbReference type="Gene3D" id="3.40.50.300">
    <property type="entry name" value="P-loop containing nucleotide triphosphate hydrolases"/>
    <property type="match status" value="1"/>
</dbReference>
<evidence type="ECO:0000256" key="3">
    <source>
        <dbReference type="ARBA" id="ARBA00034808"/>
    </source>
</evidence>
<protein>
    <recommendedName>
        <fullName evidence="3">DNA 3'-5' helicase</fullName>
        <ecNumber evidence="3">5.6.2.4</ecNumber>
    </recommendedName>
</protein>
<comment type="catalytic activity">
    <reaction evidence="2">
        <text>Couples ATP hydrolysis with the unwinding of duplex DNA by translocating in the 3'-5' direction.</text>
        <dbReference type="EC" id="5.6.2.4"/>
    </reaction>
</comment>
<evidence type="ECO:0000256" key="2">
    <source>
        <dbReference type="ARBA" id="ARBA00034617"/>
    </source>
</evidence>
<evidence type="ECO:0000259" key="4">
    <source>
        <dbReference type="PROSITE" id="PS51194"/>
    </source>
</evidence>
<evidence type="ECO:0000313" key="6">
    <source>
        <dbReference type="Proteomes" id="UP001308179"/>
    </source>
</evidence>
<dbReference type="PANTHER" id="PTHR13710:SF120">
    <property type="entry name" value="BIFUNCTIONAL 3'-5' EXONUCLEASE_ATP-DEPENDENT HELICASE WRN"/>
    <property type="match status" value="1"/>
</dbReference>
<comment type="caution">
    <text evidence="5">The sequence shown here is derived from an EMBL/GenBank/DDBJ whole genome shotgun (WGS) entry which is preliminary data.</text>
</comment>
<dbReference type="PANTHER" id="PTHR13710">
    <property type="entry name" value="DNA HELICASE RECQ FAMILY MEMBER"/>
    <property type="match status" value="1"/>
</dbReference>
<reference evidence="5 6" key="1">
    <citation type="submission" date="2023-08" db="EMBL/GenBank/DDBJ databases">
        <title>Black Yeasts Isolated from many extreme environments.</title>
        <authorList>
            <person name="Coleine C."/>
            <person name="Stajich J.E."/>
            <person name="Selbmann L."/>
        </authorList>
    </citation>
    <scope>NUCLEOTIDE SEQUENCE [LARGE SCALE GENOMIC DNA]</scope>
    <source>
        <strain evidence="5 6">CCFEE 5386</strain>
    </source>
</reference>
<dbReference type="Pfam" id="PF00271">
    <property type="entry name" value="Helicase_C"/>
    <property type="match status" value="1"/>
</dbReference>
<dbReference type="SUPFAM" id="SSF52540">
    <property type="entry name" value="P-loop containing nucleoside triphosphate hydrolases"/>
    <property type="match status" value="1"/>
</dbReference>
<keyword evidence="6" id="KW-1185">Reference proteome</keyword>
<feature type="domain" description="Helicase C-terminal" evidence="4">
    <location>
        <begin position="1"/>
        <end position="108"/>
    </location>
</feature>
<dbReference type="EMBL" id="JAVRRR010000701">
    <property type="protein sequence ID" value="KAK5140848.1"/>
    <property type="molecule type" value="Genomic_DNA"/>
</dbReference>
<dbReference type="InterPro" id="IPR001650">
    <property type="entry name" value="Helicase_C-like"/>
</dbReference>
<dbReference type="InterPro" id="IPR032284">
    <property type="entry name" value="RecQ_Zn-bd"/>
</dbReference>
<proteinExistence type="inferred from homology"/>
<dbReference type="Pfam" id="PF16124">
    <property type="entry name" value="RecQ_Zn_bind"/>
    <property type="match status" value="1"/>
</dbReference>
<dbReference type="EC" id="5.6.2.4" evidence="3"/>
<dbReference type="Proteomes" id="UP001308179">
    <property type="component" value="Unassembled WGS sequence"/>
</dbReference>
<comment type="similarity">
    <text evidence="1">Belongs to the helicase family. RecQ subfamily.</text>
</comment>
<accession>A0ABR0KYU1</accession>
<dbReference type="InterPro" id="IPR036388">
    <property type="entry name" value="WH-like_DNA-bd_sf"/>
</dbReference>
<dbReference type="Gene3D" id="1.10.10.10">
    <property type="entry name" value="Winged helix-like DNA-binding domain superfamily/Winged helix DNA-binding domain"/>
    <property type="match status" value="1"/>
</dbReference>
<gene>
    <name evidence="5" type="ORF">LTR32_006456</name>
</gene>
<sequence>MTVPEKIACQEAFMASDKMIMVATIAFGMGIDKANIRNVVHYDVPRSLESYSQEIGRAGRDGEESHCMLYLCAEDLHLRESFARGDLPSKQSVTALLDQVFAKTPEITDRGLSIEGNMYAEAKEFDIKQTVLKNIYAQLELRFDLLRETTPKYNSYSYKSLVTTGRDTTLAAKAIRAIAKKASSLTHIDVDRAARTNGLSRNEIVAKLNAWHDKAYIDLRTSGVVNIYRVLRDLPSTGEEKARIIDELYAELELREQQDLNRGQEVMDLINGSKCFSRTLAQHFGDGLPGGDTECGHCSWCETHKPVKVITPQPWPFDENVFQSVLRAVPDRDDARYLARVAFGIGSPRVTAAKLSSNAVFGSMEQYDFRVLLEKFEGVCNGANGH</sequence>
<dbReference type="InterPro" id="IPR027417">
    <property type="entry name" value="P-loop_NTPase"/>
</dbReference>
<name>A0ABR0KYU1_9PEZI</name>
<evidence type="ECO:0000313" key="5">
    <source>
        <dbReference type="EMBL" id="KAK5140848.1"/>
    </source>
</evidence>
<dbReference type="PROSITE" id="PS51194">
    <property type="entry name" value="HELICASE_CTER"/>
    <property type="match status" value="1"/>
</dbReference>